<dbReference type="GO" id="GO:0016787">
    <property type="term" value="F:hydrolase activity"/>
    <property type="evidence" value="ECO:0007669"/>
    <property type="project" value="UniProtKB-KW"/>
</dbReference>
<evidence type="ECO:0000313" key="4">
    <source>
        <dbReference type="Proteomes" id="UP001596380"/>
    </source>
</evidence>
<dbReference type="EMBL" id="JBHSXS010000058">
    <property type="protein sequence ID" value="MFC6886702.1"/>
    <property type="molecule type" value="Genomic_DNA"/>
</dbReference>
<dbReference type="InterPro" id="IPR011330">
    <property type="entry name" value="Glyco_hydro/deAcase_b/a-brl"/>
</dbReference>
<feature type="domain" description="NodB homology" evidence="2">
    <location>
        <begin position="115"/>
        <end position="305"/>
    </location>
</feature>
<dbReference type="RefSeq" id="WP_309239668.1">
    <property type="nucleotide sequence ID" value="NZ_JBHSXS010000058.1"/>
</dbReference>
<feature type="region of interest" description="Disordered" evidence="1">
    <location>
        <begin position="48"/>
        <end position="74"/>
    </location>
</feature>
<evidence type="ECO:0000259" key="2">
    <source>
        <dbReference type="PROSITE" id="PS51677"/>
    </source>
</evidence>
<feature type="region of interest" description="Disordered" evidence="1">
    <location>
        <begin position="1"/>
        <end position="22"/>
    </location>
</feature>
<organism evidence="3 4">
    <name type="scientific">Actinomadura yumaensis</name>
    <dbReference type="NCBI Taxonomy" id="111807"/>
    <lineage>
        <taxon>Bacteria</taxon>
        <taxon>Bacillati</taxon>
        <taxon>Actinomycetota</taxon>
        <taxon>Actinomycetes</taxon>
        <taxon>Streptosporangiales</taxon>
        <taxon>Thermomonosporaceae</taxon>
        <taxon>Actinomadura</taxon>
    </lineage>
</organism>
<accession>A0ABW2CXX5</accession>
<comment type="caution">
    <text evidence="3">The sequence shown here is derived from an EMBL/GenBank/DDBJ whole genome shotgun (WGS) entry which is preliminary data.</text>
</comment>
<sequence>MRGVRGVHGGGVAGGRGGGTGRAAARRAAGAAALAAVLAALGSGCDKPAAHGGTHAERSADPVSGEHATERPSAATWAKWGLKPMRPAPPPPVVKPLKLPAKSARVFSNVPTKDRVVFVTIDDGQEKDPRFVEMLRDLKVPVSMFLTDQSILNDYGYFKPIRDLGDHVQNHTLTHPQMTTLGLEGQRQQICGDQKVLTRHYGTAPILFRPPFGSWNSLTQQAAASCGVHGIVLWKASMQIHDMQYDDPGKKLYPGDVLLAHFRGPDALKGESMTRMFAHMLKHIRSRGFAVARLEDYVQPPARPR</sequence>
<dbReference type="Gene3D" id="3.20.20.370">
    <property type="entry name" value="Glycoside hydrolase/deacetylase"/>
    <property type="match status" value="1"/>
</dbReference>
<proteinExistence type="predicted"/>
<dbReference type="InterPro" id="IPR050248">
    <property type="entry name" value="Polysacc_deacetylase_ArnD"/>
</dbReference>
<dbReference type="PROSITE" id="PS51677">
    <property type="entry name" value="NODB"/>
    <property type="match status" value="1"/>
</dbReference>
<feature type="compositionally biased region" description="Gly residues" evidence="1">
    <location>
        <begin position="1"/>
        <end position="21"/>
    </location>
</feature>
<name>A0ABW2CXX5_9ACTN</name>
<dbReference type="EC" id="3.-.-.-" evidence="3"/>
<dbReference type="CDD" id="cd10917">
    <property type="entry name" value="CE4_NodB_like_6s_7s"/>
    <property type="match status" value="1"/>
</dbReference>
<dbReference type="PANTHER" id="PTHR10587:SF134">
    <property type="entry name" value="SECRETED PROTEIN"/>
    <property type="match status" value="1"/>
</dbReference>
<reference evidence="4" key="1">
    <citation type="journal article" date="2019" name="Int. J. Syst. Evol. Microbiol.">
        <title>The Global Catalogue of Microorganisms (GCM) 10K type strain sequencing project: providing services to taxonomists for standard genome sequencing and annotation.</title>
        <authorList>
            <consortium name="The Broad Institute Genomics Platform"/>
            <consortium name="The Broad Institute Genome Sequencing Center for Infectious Disease"/>
            <person name="Wu L."/>
            <person name="Ma J."/>
        </authorList>
    </citation>
    <scope>NUCLEOTIDE SEQUENCE [LARGE SCALE GENOMIC DNA]</scope>
    <source>
        <strain evidence="4">JCM 3369</strain>
    </source>
</reference>
<evidence type="ECO:0000256" key="1">
    <source>
        <dbReference type="SAM" id="MobiDB-lite"/>
    </source>
</evidence>
<gene>
    <name evidence="3" type="ORF">ACFQKB_43555</name>
</gene>
<dbReference type="Proteomes" id="UP001596380">
    <property type="component" value="Unassembled WGS sequence"/>
</dbReference>
<dbReference type="SUPFAM" id="SSF88713">
    <property type="entry name" value="Glycoside hydrolase/deacetylase"/>
    <property type="match status" value="1"/>
</dbReference>
<evidence type="ECO:0000313" key="3">
    <source>
        <dbReference type="EMBL" id="MFC6886702.1"/>
    </source>
</evidence>
<keyword evidence="3" id="KW-0378">Hydrolase</keyword>
<dbReference type="InterPro" id="IPR002509">
    <property type="entry name" value="NODB_dom"/>
</dbReference>
<dbReference type="Pfam" id="PF01522">
    <property type="entry name" value="Polysacc_deac_1"/>
    <property type="match status" value="1"/>
</dbReference>
<keyword evidence="4" id="KW-1185">Reference proteome</keyword>
<dbReference type="PANTHER" id="PTHR10587">
    <property type="entry name" value="GLYCOSYL TRANSFERASE-RELATED"/>
    <property type="match status" value="1"/>
</dbReference>
<protein>
    <submittedName>
        <fullName evidence="3">Polysaccharide deacetylase family protein</fullName>
        <ecNumber evidence="3">3.-.-.-</ecNumber>
    </submittedName>
</protein>